<dbReference type="Pfam" id="PF00155">
    <property type="entry name" value="Aminotran_1_2"/>
    <property type="match status" value="1"/>
</dbReference>
<evidence type="ECO:0000256" key="4">
    <source>
        <dbReference type="ARBA" id="ARBA00023239"/>
    </source>
</evidence>
<dbReference type="NCBIfam" id="TIGR04350">
    <property type="entry name" value="C_S_lyase_PatB"/>
    <property type="match status" value="1"/>
</dbReference>
<dbReference type="GO" id="GO:0047804">
    <property type="term" value="F:cysteine-S-conjugate beta-lyase activity"/>
    <property type="evidence" value="ECO:0007669"/>
    <property type="project" value="UniProtKB-EC"/>
</dbReference>
<evidence type="ECO:0000313" key="7">
    <source>
        <dbReference type="EMBL" id="PWA07701.1"/>
    </source>
</evidence>
<organism evidence="7 8">
    <name type="scientific">Pueribacillus theae</name>
    <dbReference type="NCBI Taxonomy" id="2171751"/>
    <lineage>
        <taxon>Bacteria</taxon>
        <taxon>Bacillati</taxon>
        <taxon>Bacillota</taxon>
        <taxon>Bacilli</taxon>
        <taxon>Bacillales</taxon>
        <taxon>Bacillaceae</taxon>
        <taxon>Pueribacillus</taxon>
    </lineage>
</organism>
<sequence length="394" mass="44965">MAYHFDKVIDRHNTNSLKWDALKERFGDADLLPMWVADMDFPAPGEVIEALKKVADHGIFGYTIRPDSFYQSLINWLERRHHWKVEKEWINICPGVVPALSLIVQAFTKPGDQIVIQSPVYHPFFSVAQQKGRELVDNTLLFDGKRYEIDFEDLEKKLSDERCKMLLFCSPHNPVGRVWTKDELTKVGNLCLKHNVLMLSDEIHFDLIFKGHKHTPFASISKEFADISITCVAPSKTFNLAGLQSSAIIIPNKKLNETYQKSLDIEDGNMSNSFAIAAFEAAYNNGEQWLEELLTYLEKNLDFVNKFFKEEIPNASVVQPEGTYLVWIDCRKLGLSAKELERLLLKEAKVALNQGYIFGKSGEGFIRLNIACPKSILEEGLNRIKATVNKHISK</sequence>
<dbReference type="PANTHER" id="PTHR43525">
    <property type="entry name" value="PROTEIN MALY"/>
    <property type="match status" value="1"/>
</dbReference>
<dbReference type="SUPFAM" id="SSF53383">
    <property type="entry name" value="PLP-dependent transferases"/>
    <property type="match status" value="1"/>
</dbReference>
<dbReference type="Gene3D" id="3.40.640.10">
    <property type="entry name" value="Type I PLP-dependent aspartate aminotransferase-like (Major domain)"/>
    <property type="match status" value="1"/>
</dbReference>
<dbReference type="GO" id="GO:0030170">
    <property type="term" value="F:pyridoxal phosphate binding"/>
    <property type="evidence" value="ECO:0007669"/>
    <property type="project" value="InterPro"/>
</dbReference>
<dbReference type="PANTHER" id="PTHR43525:SF1">
    <property type="entry name" value="PROTEIN MALY"/>
    <property type="match status" value="1"/>
</dbReference>
<dbReference type="InterPro" id="IPR015421">
    <property type="entry name" value="PyrdxlP-dep_Trfase_major"/>
</dbReference>
<proteinExistence type="inferred from homology"/>
<dbReference type="Proteomes" id="UP000245998">
    <property type="component" value="Unassembled WGS sequence"/>
</dbReference>
<dbReference type="CDD" id="cd00609">
    <property type="entry name" value="AAT_like"/>
    <property type="match status" value="1"/>
</dbReference>
<keyword evidence="8" id="KW-1185">Reference proteome</keyword>
<dbReference type="EMBL" id="QCZG01000048">
    <property type="protein sequence ID" value="PWA07701.1"/>
    <property type="molecule type" value="Genomic_DNA"/>
</dbReference>
<dbReference type="AlphaFoldDB" id="A0A2U1JRB9"/>
<evidence type="ECO:0000256" key="3">
    <source>
        <dbReference type="ARBA" id="ARBA00022898"/>
    </source>
</evidence>
<dbReference type="EC" id="4.4.1.13" evidence="2"/>
<gene>
    <name evidence="7" type="ORF">DCC39_16325</name>
</gene>
<feature type="domain" description="Aminotransferase class I/classII large" evidence="6">
    <location>
        <begin position="38"/>
        <end position="384"/>
    </location>
</feature>
<comment type="cofactor">
    <cofactor evidence="1">
        <name>pyridoxal 5'-phosphate</name>
        <dbReference type="ChEBI" id="CHEBI:597326"/>
    </cofactor>
</comment>
<accession>A0A2U1JRB9</accession>
<reference evidence="7 8" key="1">
    <citation type="submission" date="2018-04" db="EMBL/GenBank/DDBJ databases">
        <title>Camelliibacillus theae gen. nov., sp. nov., isolated from Pu'er tea.</title>
        <authorList>
            <person name="Niu L."/>
        </authorList>
    </citation>
    <scope>NUCLEOTIDE SEQUENCE [LARGE SCALE GENOMIC DNA]</scope>
    <source>
        <strain evidence="7 8">T8</strain>
    </source>
</reference>
<dbReference type="RefSeq" id="WP_116555971.1">
    <property type="nucleotide sequence ID" value="NZ_QCZG01000048.1"/>
</dbReference>
<dbReference type="InterPro" id="IPR027619">
    <property type="entry name" value="C-S_lyase_PatB-like"/>
</dbReference>
<dbReference type="InterPro" id="IPR051798">
    <property type="entry name" value="Class-II_PLP-Dep_Aminotrans"/>
</dbReference>
<comment type="caution">
    <text evidence="7">The sequence shown here is derived from an EMBL/GenBank/DDBJ whole genome shotgun (WGS) entry which is preliminary data.</text>
</comment>
<protein>
    <recommendedName>
        <fullName evidence="2">cysteine-S-conjugate beta-lyase</fullName>
        <ecNumber evidence="2">4.4.1.13</ecNumber>
    </recommendedName>
</protein>
<evidence type="ECO:0000259" key="6">
    <source>
        <dbReference type="Pfam" id="PF00155"/>
    </source>
</evidence>
<dbReference type="InterPro" id="IPR004839">
    <property type="entry name" value="Aminotransferase_I/II_large"/>
</dbReference>
<name>A0A2U1JRB9_9BACI</name>
<keyword evidence="4 7" id="KW-0456">Lyase</keyword>
<dbReference type="InterPro" id="IPR015424">
    <property type="entry name" value="PyrdxlP-dep_Trfase"/>
</dbReference>
<keyword evidence="3" id="KW-0663">Pyridoxal phosphate</keyword>
<evidence type="ECO:0000256" key="5">
    <source>
        <dbReference type="ARBA" id="ARBA00037974"/>
    </source>
</evidence>
<evidence type="ECO:0000256" key="2">
    <source>
        <dbReference type="ARBA" id="ARBA00012224"/>
    </source>
</evidence>
<evidence type="ECO:0000313" key="8">
    <source>
        <dbReference type="Proteomes" id="UP000245998"/>
    </source>
</evidence>
<dbReference type="Gene3D" id="3.90.1150.10">
    <property type="entry name" value="Aspartate Aminotransferase, domain 1"/>
    <property type="match status" value="1"/>
</dbReference>
<comment type="similarity">
    <text evidence="5">Belongs to the class-II pyridoxal-phosphate-dependent aminotransferase family. MalY/PatB cystathionine beta-lyase subfamily.</text>
</comment>
<dbReference type="OrthoDB" id="9802872at2"/>
<dbReference type="InterPro" id="IPR015422">
    <property type="entry name" value="PyrdxlP-dep_Trfase_small"/>
</dbReference>
<evidence type="ECO:0000256" key="1">
    <source>
        <dbReference type="ARBA" id="ARBA00001933"/>
    </source>
</evidence>